<dbReference type="InterPro" id="IPR037151">
    <property type="entry name" value="AlkB-like_sf"/>
</dbReference>
<comment type="similarity">
    <text evidence="1">Belongs to the alkB family.</text>
</comment>
<accession>A0A8X8B262</accession>
<dbReference type="EMBL" id="JAAMPC010000003">
    <property type="protein sequence ID" value="KAG2319870.1"/>
    <property type="molecule type" value="Genomic_DNA"/>
</dbReference>
<dbReference type="InterPro" id="IPR044842">
    <property type="entry name" value="ALKBH9B/ALKBH10B-like"/>
</dbReference>
<evidence type="ECO:0008006" key="5">
    <source>
        <dbReference type="Google" id="ProtNLM"/>
    </source>
</evidence>
<name>A0A8X8B262_BRACI</name>
<comment type="caution">
    <text evidence="3">The sequence shown here is derived from an EMBL/GenBank/DDBJ whole genome shotgun (WGS) entry which is preliminary data.</text>
</comment>
<feature type="compositionally biased region" description="Low complexity" evidence="2">
    <location>
        <begin position="590"/>
        <end position="605"/>
    </location>
</feature>
<dbReference type="Gene3D" id="2.60.120.590">
    <property type="entry name" value="Alpha-ketoglutarate-dependent dioxygenase AlkB-like"/>
    <property type="match status" value="1"/>
</dbReference>
<feature type="compositionally biased region" description="Basic and acidic residues" evidence="2">
    <location>
        <begin position="173"/>
        <end position="184"/>
    </location>
</feature>
<dbReference type="GO" id="GO:0003729">
    <property type="term" value="F:mRNA binding"/>
    <property type="evidence" value="ECO:0007669"/>
    <property type="project" value="InterPro"/>
</dbReference>
<dbReference type="AlphaFoldDB" id="A0A8X8B262"/>
<feature type="compositionally biased region" description="Basic and acidic residues" evidence="2">
    <location>
        <begin position="606"/>
        <end position="616"/>
    </location>
</feature>
<protein>
    <recommendedName>
        <fullName evidence="5">Hydroxyproline-rich glycoprotein family protein</fullName>
    </recommendedName>
</protein>
<sequence length="635" mass="69857">MDLFEQSYEFCLITRHPKKKKINFLPLLLSPMAMPPGNVAPPGNWIPDGRDGFISWIRGEFAAANAIIDSLCQHLVAIGDHNEYEGVISAIQHRQSSWSQVLYMQHFFPIGDVSYALEQAAWKRQQKMMPQRHYNSDQTAKFGGRRSAGPVFNKHLHGGGGYRGGETMARNGHRSDSDCHKAEAKLGSSDKTVSVVEEKRDGSEKLKSDSKDKEESESTGVETQVEIVKHSCYSASKDNNLSSEQKQDEKDNECPASMAKTFVVQEMYEAKMVNVVEGLKLYDSMVDAKEVSQLISLVNNLRNAGRRGQLQSEAYVGYKRPNRGHGREMIQLGLPIADTRPDDESIKDRRIEPVPSFLSDIIERLVSNYIIPVKPDACIIDFFNEGDHSQPHMFVPWFGRPVGVLSLSECDFTFGRVIVSDQPGDYKGSLKLSLTPGSVLVVEGKSADLAKFAIHSIRKQRILITFTKSQPGNGHNWGPPPLSRSPNHHHNRQPKHYPVMQLPTTTTGVLPTPSHRSPPNHGAVQPVFIAPSPPPLAPSMPFPGGVVPGATSWPMLPHTRHQSPPQPRMPIPGTGVFLPPGSAQEQVVQGSAEKSNNSSENNSAEGKVEMKTKEEACSGNAAEECGGSSVNRSVS</sequence>
<dbReference type="SUPFAM" id="SSF51197">
    <property type="entry name" value="Clavaminate synthase-like"/>
    <property type="match status" value="1"/>
</dbReference>
<dbReference type="Proteomes" id="UP000886595">
    <property type="component" value="Unassembled WGS sequence"/>
</dbReference>
<evidence type="ECO:0000256" key="1">
    <source>
        <dbReference type="ARBA" id="ARBA00007879"/>
    </source>
</evidence>
<dbReference type="OrthoDB" id="1916097at2759"/>
<evidence type="ECO:0000256" key="2">
    <source>
        <dbReference type="SAM" id="MobiDB-lite"/>
    </source>
</evidence>
<keyword evidence="4" id="KW-1185">Reference proteome</keyword>
<dbReference type="PANTHER" id="PTHR31447">
    <property type="entry name" value="HYDROXYPROLINE-RICH GLYCOPROTEIN FAMILY PROTEIN-RELATED"/>
    <property type="match status" value="1"/>
</dbReference>
<evidence type="ECO:0000313" key="3">
    <source>
        <dbReference type="EMBL" id="KAG2319870.1"/>
    </source>
</evidence>
<feature type="compositionally biased region" description="Basic and acidic residues" evidence="2">
    <location>
        <begin position="196"/>
        <end position="216"/>
    </location>
</feature>
<gene>
    <name evidence="3" type="ORF">Bca52824_013083</name>
</gene>
<dbReference type="PANTHER" id="PTHR31447:SF21">
    <property type="entry name" value="HYDROXYPROLINE-RICH GLYCOPROTEIN FAMILY PROTEIN"/>
    <property type="match status" value="1"/>
</dbReference>
<dbReference type="GO" id="GO:0006402">
    <property type="term" value="P:mRNA catabolic process"/>
    <property type="evidence" value="ECO:0007669"/>
    <property type="project" value="InterPro"/>
</dbReference>
<feature type="region of interest" description="Disordered" evidence="2">
    <location>
        <begin position="137"/>
        <end position="223"/>
    </location>
</feature>
<feature type="region of interest" description="Disordered" evidence="2">
    <location>
        <begin position="470"/>
        <end position="494"/>
    </location>
</feature>
<evidence type="ECO:0000313" key="4">
    <source>
        <dbReference type="Proteomes" id="UP000886595"/>
    </source>
</evidence>
<reference evidence="3 4" key="1">
    <citation type="submission" date="2020-02" db="EMBL/GenBank/DDBJ databases">
        <authorList>
            <person name="Ma Q."/>
            <person name="Huang Y."/>
            <person name="Song X."/>
            <person name="Pei D."/>
        </authorList>
    </citation>
    <scope>NUCLEOTIDE SEQUENCE [LARGE SCALE GENOMIC DNA]</scope>
    <source>
        <strain evidence="3">Sxm20200214</strain>
        <tissue evidence="3">Leaf</tissue>
    </source>
</reference>
<feature type="region of interest" description="Disordered" evidence="2">
    <location>
        <begin position="578"/>
        <end position="635"/>
    </location>
</feature>
<proteinExistence type="inferred from homology"/>
<dbReference type="GO" id="GO:0032451">
    <property type="term" value="F:demethylase activity"/>
    <property type="evidence" value="ECO:0007669"/>
    <property type="project" value="InterPro"/>
</dbReference>
<organism evidence="3 4">
    <name type="scientific">Brassica carinata</name>
    <name type="common">Ethiopian mustard</name>
    <name type="synonym">Abyssinian cabbage</name>
    <dbReference type="NCBI Taxonomy" id="52824"/>
    <lineage>
        <taxon>Eukaryota</taxon>
        <taxon>Viridiplantae</taxon>
        <taxon>Streptophyta</taxon>
        <taxon>Embryophyta</taxon>
        <taxon>Tracheophyta</taxon>
        <taxon>Spermatophyta</taxon>
        <taxon>Magnoliopsida</taxon>
        <taxon>eudicotyledons</taxon>
        <taxon>Gunneridae</taxon>
        <taxon>Pentapetalae</taxon>
        <taxon>rosids</taxon>
        <taxon>malvids</taxon>
        <taxon>Brassicales</taxon>
        <taxon>Brassicaceae</taxon>
        <taxon>Brassiceae</taxon>
        <taxon>Brassica</taxon>
    </lineage>
</organism>